<protein>
    <submittedName>
        <fullName evidence="2">Uncharacterized protein</fullName>
    </submittedName>
</protein>
<sequence>MSTTTALILMAVLAVLALGLFLLAARNWSKATALYTPPAEEPSRESGTKQATQAPMASQSPAHDEPLVAEIATPEQGATGEMQEKI</sequence>
<gene>
    <name evidence="2" type="ORF">Thimo_2524</name>
</gene>
<name>L0GWV9_9GAMM</name>
<dbReference type="HOGENOM" id="CLU_2496899_0_0_6"/>
<reference evidence="2 3" key="1">
    <citation type="submission" date="2011-09" db="EMBL/GenBank/DDBJ databases">
        <title>Complete sequence of chromosome of Thioflavicoccus mobilis 8321.</title>
        <authorList>
            <consortium name="US DOE Joint Genome Institute"/>
            <person name="Lucas S."/>
            <person name="Han J."/>
            <person name="Lapidus A."/>
            <person name="Cheng J.-F."/>
            <person name="Goodwin L."/>
            <person name="Pitluck S."/>
            <person name="Peters L."/>
            <person name="Ovchinnikova G."/>
            <person name="Lu M."/>
            <person name="Detter J.C."/>
            <person name="Han C."/>
            <person name="Tapia R."/>
            <person name="Land M."/>
            <person name="Hauser L."/>
            <person name="Kyrpides N."/>
            <person name="Ivanova N."/>
            <person name="Pagani I."/>
            <person name="Vogl K."/>
            <person name="Liu Z."/>
            <person name="Imhoff J."/>
            <person name="Thiel V."/>
            <person name="Frigaard N.-U."/>
            <person name="Bryant D."/>
            <person name="Woyke T."/>
        </authorList>
    </citation>
    <scope>NUCLEOTIDE SEQUENCE [LARGE SCALE GENOMIC DNA]</scope>
    <source>
        <strain evidence="2 3">8321</strain>
    </source>
</reference>
<dbReference type="KEGG" id="tmb:Thimo_2524"/>
<dbReference type="EMBL" id="CP003051">
    <property type="protein sequence ID" value="AGA91248.1"/>
    <property type="molecule type" value="Genomic_DNA"/>
</dbReference>
<evidence type="ECO:0000256" key="1">
    <source>
        <dbReference type="SAM" id="MobiDB-lite"/>
    </source>
</evidence>
<evidence type="ECO:0000313" key="3">
    <source>
        <dbReference type="Proteomes" id="UP000010816"/>
    </source>
</evidence>
<proteinExistence type="predicted"/>
<dbReference type="AlphaFoldDB" id="L0GWV9"/>
<dbReference type="Proteomes" id="UP000010816">
    <property type="component" value="Chromosome"/>
</dbReference>
<feature type="region of interest" description="Disordered" evidence="1">
    <location>
        <begin position="36"/>
        <end position="67"/>
    </location>
</feature>
<dbReference type="RefSeq" id="WP_015281381.1">
    <property type="nucleotide sequence ID" value="NC_019940.1"/>
</dbReference>
<accession>L0GWV9</accession>
<keyword evidence="3" id="KW-1185">Reference proteome</keyword>
<organism evidence="2 3">
    <name type="scientific">Thioflavicoccus mobilis 8321</name>
    <dbReference type="NCBI Taxonomy" id="765912"/>
    <lineage>
        <taxon>Bacteria</taxon>
        <taxon>Pseudomonadati</taxon>
        <taxon>Pseudomonadota</taxon>
        <taxon>Gammaproteobacteria</taxon>
        <taxon>Chromatiales</taxon>
        <taxon>Chromatiaceae</taxon>
        <taxon>Thioflavicoccus</taxon>
    </lineage>
</organism>
<feature type="compositionally biased region" description="Polar residues" evidence="1">
    <location>
        <begin position="48"/>
        <end position="61"/>
    </location>
</feature>
<evidence type="ECO:0000313" key="2">
    <source>
        <dbReference type="EMBL" id="AGA91248.1"/>
    </source>
</evidence>